<accession>A0ACC2NGF3</accession>
<evidence type="ECO:0000313" key="2">
    <source>
        <dbReference type="Proteomes" id="UP001239111"/>
    </source>
</evidence>
<protein>
    <submittedName>
        <fullName evidence="1">Uncharacterized protein</fullName>
    </submittedName>
</protein>
<dbReference type="Proteomes" id="UP001239111">
    <property type="component" value="Chromosome 3"/>
</dbReference>
<keyword evidence="2" id="KW-1185">Reference proteome</keyword>
<name>A0ACC2NGF3_9HYME</name>
<gene>
    <name evidence="1" type="ORF">QAD02_000990</name>
</gene>
<sequence>MDDADEKFGDDSVWGSEADGNNSRKDPQDFQWAFGLNKIALNMIGLWPRESSREKLSCSRTLHVYLRIPLMILTMLLFMVAPAIFALIKVIPDLLLVIENLTCLFATITGTLKIFLLWYHQHALQSVLRDVEQDWILKNSPWEHQKMIKRARWGRLFTISGYSMMFGCALAFLLAPELGLNWRTVNNITDPGMSTGRVLPIPSYFPYDFITSPYYELTFTGQLLAAIFLAICLSVPDNLFGALVFHASAQCEILASNMSRLVDGVRFHETSDDNFQSRLRQVVDKHVYLIR</sequence>
<reference evidence="1" key="1">
    <citation type="submission" date="2023-04" db="EMBL/GenBank/DDBJ databases">
        <title>A chromosome-level genome assembly of the parasitoid wasp Eretmocerus hayati.</title>
        <authorList>
            <person name="Zhong Y."/>
            <person name="Liu S."/>
            <person name="Liu Y."/>
        </authorList>
    </citation>
    <scope>NUCLEOTIDE SEQUENCE</scope>
    <source>
        <strain evidence="1">ZJU_SS_LIU_2023</strain>
    </source>
</reference>
<evidence type="ECO:0000313" key="1">
    <source>
        <dbReference type="EMBL" id="KAJ8669731.1"/>
    </source>
</evidence>
<proteinExistence type="predicted"/>
<organism evidence="1 2">
    <name type="scientific">Eretmocerus hayati</name>
    <dbReference type="NCBI Taxonomy" id="131215"/>
    <lineage>
        <taxon>Eukaryota</taxon>
        <taxon>Metazoa</taxon>
        <taxon>Ecdysozoa</taxon>
        <taxon>Arthropoda</taxon>
        <taxon>Hexapoda</taxon>
        <taxon>Insecta</taxon>
        <taxon>Pterygota</taxon>
        <taxon>Neoptera</taxon>
        <taxon>Endopterygota</taxon>
        <taxon>Hymenoptera</taxon>
        <taxon>Apocrita</taxon>
        <taxon>Proctotrupomorpha</taxon>
        <taxon>Chalcidoidea</taxon>
        <taxon>Aphelinidae</taxon>
        <taxon>Aphelininae</taxon>
        <taxon>Eretmocerus</taxon>
    </lineage>
</organism>
<dbReference type="EMBL" id="CM056743">
    <property type="protein sequence ID" value="KAJ8669731.1"/>
    <property type="molecule type" value="Genomic_DNA"/>
</dbReference>
<comment type="caution">
    <text evidence="1">The sequence shown here is derived from an EMBL/GenBank/DDBJ whole genome shotgun (WGS) entry which is preliminary data.</text>
</comment>